<dbReference type="RefSeq" id="WP_144563171.1">
    <property type="nucleotide sequence ID" value="NZ_VIVN01000002.1"/>
</dbReference>
<reference evidence="2 3" key="1">
    <citation type="submission" date="2019-06" db="EMBL/GenBank/DDBJ databases">
        <title>Sorghum-associated microbial communities from plants grown in Nebraska, USA.</title>
        <authorList>
            <person name="Schachtman D."/>
        </authorList>
    </citation>
    <scope>NUCLEOTIDE SEQUENCE [LARGE SCALE GENOMIC DNA]</scope>
    <source>
        <strain evidence="2 3">2482</strain>
    </source>
</reference>
<accession>A0A561DSS5</accession>
<feature type="coiled-coil region" evidence="1">
    <location>
        <begin position="23"/>
        <end position="50"/>
    </location>
</feature>
<proteinExistence type="predicted"/>
<organism evidence="2 3">
    <name type="scientific">Neobacillus bataviensis</name>
    <dbReference type="NCBI Taxonomy" id="220685"/>
    <lineage>
        <taxon>Bacteria</taxon>
        <taxon>Bacillati</taxon>
        <taxon>Bacillota</taxon>
        <taxon>Bacilli</taxon>
        <taxon>Bacillales</taxon>
        <taxon>Bacillaceae</taxon>
        <taxon>Neobacillus</taxon>
    </lineage>
</organism>
<evidence type="ECO:0000313" key="2">
    <source>
        <dbReference type="EMBL" id="TWE06419.1"/>
    </source>
</evidence>
<dbReference type="EMBL" id="VIVN01000002">
    <property type="protein sequence ID" value="TWE06419.1"/>
    <property type="molecule type" value="Genomic_DNA"/>
</dbReference>
<name>A0A561DSS5_9BACI</name>
<gene>
    <name evidence="2" type="ORF">FB550_102441</name>
</gene>
<sequence length="106" mass="12582">MDYMLERMKELLNDPNFEFRTLMDDLLKKQAEYQDRIDLAKQMNDKISEKYYKGANEGITVALSSVYKSLIEPVVFKLDNENKKELEVEELTPLTEEDLKRHGWGY</sequence>
<keyword evidence="3" id="KW-1185">Reference proteome</keyword>
<dbReference type="Proteomes" id="UP000319671">
    <property type="component" value="Unassembled WGS sequence"/>
</dbReference>
<evidence type="ECO:0000313" key="3">
    <source>
        <dbReference type="Proteomes" id="UP000319671"/>
    </source>
</evidence>
<dbReference type="AlphaFoldDB" id="A0A561DSS5"/>
<keyword evidence="1" id="KW-0175">Coiled coil</keyword>
<evidence type="ECO:0000256" key="1">
    <source>
        <dbReference type="SAM" id="Coils"/>
    </source>
</evidence>
<protein>
    <submittedName>
        <fullName evidence="2">Uncharacterized protein</fullName>
    </submittedName>
</protein>
<comment type="caution">
    <text evidence="2">The sequence shown here is derived from an EMBL/GenBank/DDBJ whole genome shotgun (WGS) entry which is preliminary data.</text>
</comment>